<dbReference type="AlphaFoldDB" id="A0A222EP16"/>
<dbReference type="RefSeq" id="WP_094048771.1">
    <property type="nucleotide sequence ID" value="NZ_CP022535.1"/>
</dbReference>
<organism evidence="1 2">
    <name type="scientific">Spiroplasma corruscae</name>
    <dbReference type="NCBI Taxonomy" id="216934"/>
    <lineage>
        <taxon>Bacteria</taxon>
        <taxon>Bacillati</taxon>
        <taxon>Mycoplasmatota</taxon>
        <taxon>Mollicutes</taxon>
        <taxon>Entomoplasmatales</taxon>
        <taxon>Spiroplasmataceae</taxon>
        <taxon>Spiroplasma</taxon>
    </lineage>
</organism>
<evidence type="ECO:0000313" key="2">
    <source>
        <dbReference type="Proteomes" id="UP000203229"/>
    </source>
</evidence>
<dbReference type="Proteomes" id="UP000203229">
    <property type="component" value="Chromosome"/>
</dbReference>
<dbReference type="KEGG" id="scou:SCORR_v1c04580"/>
<sequence length="67" mass="7935">MYAKYGRNDKFEGVYDNISEAIQSYYKVTKNDSKYQNKFRSIISSCYKTAKTGRAGWYKIKINEENK</sequence>
<name>A0A222EP16_9MOLU</name>
<gene>
    <name evidence="1" type="ORF">SCORR_v1c04580</name>
</gene>
<dbReference type="EMBL" id="CP022535">
    <property type="protein sequence ID" value="ASP28230.1"/>
    <property type="molecule type" value="Genomic_DNA"/>
</dbReference>
<evidence type="ECO:0000313" key="1">
    <source>
        <dbReference type="EMBL" id="ASP28230.1"/>
    </source>
</evidence>
<proteinExistence type="predicted"/>
<protein>
    <submittedName>
        <fullName evidence="1">Uncharacterized protein</fullName>
    </submittedName>
</protein>
<keyword evidence="2" id="KW-1185">Reference proteome</keyword>
<reference evidence="1 2" key="1">
    <citation type="submission" date="2017-07" db="EMBL/GenBank/DDBJ databases">
        <title>Complete genome sequence of Spiroplasma corruscae EC-1 (DSM 19793).</title>
        <authorList>
            <person name="Tsai Y.-M."/>
            <person name="Lo W.-S."/>
            <person name="Kuo C.-H."/>
        </authorList>
    </citation>
    <scope>NUCLEOTIDE SEQUENCE [LARGE SCALE GENOMIC DNA]</scope>
    <source>
        <strain evidence="1 2">EC-1</strain>
    </source>
</reference>
<accession>A0A222EP16</accession>